<evidence type="ECO:0000313" key="5">
    <source>
        <dbReference type="Proteomes" id="UP001374579"/>
    </source>
</evidence>
<dbReference type="Gene3D" id="3.40.50.300">
    <property type="entry name" value="P-loop containing nucleotide triphosphate hydrolases"/>
    <property type="match status" value="1"/>
</dbReference>
<evidence type="ECO:0000259" key="3">
    <source>
        <dbReference type="Pfam" id="PF00685"/>
    </source>
</evidence>
<comment type="similarity">
    <text evidence="1">Belongs to the sulfotransferase 1 family.</text>
</comment>
<dbReference type="EMBL" id="JBAMIC010000019">
    <property type="protein sequence ID" value="KAK7093394.1"/>
    <property type="molecule type" value="Genomic_DNA"/>
</dbReference>
<name>A0AAN9G3D7_9CAEN</name>
<keyword evidence="2" id="KW-0808">Transferase</keyword>
<proteinExistence type="inferred from homology"/>
<dbReference type="InterPro" id="IPR027417">
    <property type="entry name" value="P-loop_NTPase"/>
</dbReference>
<keyword evidence="5" id="KW-1185">Reference proteome</keyword>
<sequence>MPLLQLPDAGGKTLLVVQYGDEGYLGPPDIPQEQLEDIHNIEIRDDDVILCSYPKSGCHWLWEMTRMLRAGTAEVGVVEKEKYMMEYTPQKELPSPRTLNTHLFLRQLPKKIQDGKVKLLFVYRNPKDVAVSFYNHHVKFPEYEYQGSFHDYLPALFLKGKVDFGGIFEYTRDWEAVFDSRPDLDVFTVSYEQLQSDTFSKAKELAKFLGSTADDDTILEIVNKCSFGSMLERKGKEWIAQYGEAIMYRKGKVGDWKTWFTVAESEMMDSICEKEMKGSKFKFQYTL</sequence>
<accession>A0AAN9G3D7</accession>
<protein>
    <recommendedName>
        <fullName evidence="3">Sulfotransferase domain-containing protein</fullName>
    </recommendedName>
</protein>
<evidence type="ECO:0000256" key="1">
    <source>
        <dbReference type="ARBA" id="ARBA00005771"/>
    </source>
</evidence>
<dbReference type="Proteomes" id="UP001374579">
    <property type="component" value="Unassembled WGS sequence"/>
</dbReference>
<evidence type="ECO:0000256" key="2">
    <source>
        <dbReference type="ARBA" id="ARBA00022679"/>
    </source>
</evidence>
<dbReference type="SUPFAM" id="SSF52540">
    <property type="entry name" value="P-loop containing nucleoside triphosphate hydrolases"/>
    <property type="match status" value="1"/>
</dbReference>
<evidence type="ECO:0000313" key="4">
    <source>
        <dbReference type="EMBL" id="KAK7093394.1"/>
    </source>
</evidence>
<dbReference type="Pfam" id="PF00685">
    <property type="entry name" value="Sulfotransfer_1"/>
    <property type="match status" value="1"/>
</dbReference>
<comment type="caution">
    <text evidence="4">The sequence shown here is derived from an EMBL/GenBank/DDBJ whole genome shotgun (WGS) entry which is preliminary data.</text>
</comment>
<reference evidence="4 5" key="1">
    <citation type="submission" date="2024-02" db="EMBL/GenBank/DDBJ databases">
        <title>Chromosome-scale genome assembly of the rough periwinkle Littorina saxatilis.</title>
        <authorList>
            <person name="De Jode A."/>
            <person name="Faria R."/>
            <person name="Formenti G."/>
            <person name="Sims Y."/>
            <person name="Smith T.P."/>
            <person name="Tracey A."/>
            <person name="Wood J.M.D."/>
            <person name="Zagrodzka Z.B."/>
            <person name="Johannesson K."/>
            <person name="Butlin R.K."/>
            <person name="Leder E.H."/>
        </authorList>
    </citation>
    <scope>NUCLEOTIDE SEQUENCE [LARGE SCALE GENOMIC DNA]</scope>
    <source>
        <strain evidence="4">Snail1</strain>
        <tissue evidence="4">Muscle</tissue>
    </source>
</reference>
<feature type="domain" description="Sulfotransferase" evidence="3">
    <location>
        <begin position="45"/>
        <end position="279"/>
    </location>
</feature>
<dbReference type="GO" id="GO:0008146">
    <property type="term" value="F:sulfotransferase activity"/>
    <property type="evidence" value="ECO:0007669"/>
    <property type="project" value="InterPro"/>
</dbReference>
<dbReference type="InterPro" id="IPR000863">
    <property type="entry name" value="Sulfotransferase_dom"/>
</dbReference>
<gene>
    <name evidence="4" type="ORF">V1264_007157</name>
</gene>
<dbReference type="AlphaFoldDB" id="A0AAN9G3D7"/>
<dbReference type="PANTHER" id="PTHR11783">
    <property type="entry name" value="SULFOTRANSFERASE SULT"/>
    <property type="match status" value="1"/>
</dbReference>
<organism evidence="4 5">
    <name type="scientific">Littorina saxatilis</name>
    <dbReference type="NCBI Taxonomy" id="31220"/>
    <lineage>
        <taxon>Eukaryota</taxon>
        <taxon>Metazoa</taxon>
        <taxon>Spiralia</taxon>
        <taxon>Lophotrochozoa</taxon>
        <taxon>Mollusca</taxon>
        <taxon>Gastropoda</taxon>
        <taxon>Caenogastropoda</taxon>
        <taxon>Littorinimorpha</taxon>
        <taxon>Littorinoidea</taxon>
        <taxon>Littorinidae</taxon>
        <taxon>Littorina</taxon>
    </lineage>
</organism>